<organism evidence="2 3">
    <name type="scientific">Actinotalea fermentans</name>
    <dbReference type="NCBI Taxonomy" id="43671"/>
    <lineage>
        <taxon>Bacteria</taxon>
        <taxon>Bacillati</taxon>
        <taxon>Actinomycetota</taxon>
        <taxon>Actinomycetes</taxon>
        <taxon>Micrococcales</taxon>
        <taxon>Cellulomonadaceae</taxon>
        <taxon>Actinotalea</taxon>
    </lineage>
</organism>
<dbReference type="RefSeq" id="WP_146819745.1">
    <property type="nucleotide sequence ID" value="NZ_BJYK01000009.1"/>
</dbReference>
<protein>
    <recommendedName>
        <fullName evidence="4">Lipoprotein</fullName>
    </recommendedName>
</protein>
<proteinExistence type="predicted"/>
<dbReference type="EMBL" id="BJYK01000009">
    <property type="protein sequence ID" value="GEN80697.1"/>
    <property type="molecule type" value="Genomic_DNA"/>
</dbReference>
<accession>A0A511YZQ2</accession>
<reference evidence="2 3" key="1">
    <citation type="submission" date="2019-07" db="EMBL/GenBank/DDBJ databases">
        <title>Whole genome shotgun sequence of Actinotalea fermentans NBRC 105374.</title>
        <authorList>
            <person name="Hosoyama A."/>
            <person name="Uohara A."/>
            <person name="Ohji S."/>
            <person name="Ichikawa N."/>
        </authorList>
    </citation>
    <scope>NUCLEOTIDE SEQUENCE [LARGE SCALE GENOMIC DNA]</scope>
    <source>
        <strain evidence="2 3">NBRC 105374</strain>
    </source>
</reference>
<evidence type="ECO:0000313" key="2">
    <source>
        <dbReference type="EMBL" id="GEN80697.1"/>
    </source>
</evidence>
<comment type="caution">
    <text evidence="2">The sequence shown here is derived from an EMBL/GenBank/DDBJ whole genome shotgun (WGS) entry which is preliminary data.</text>
</comment>
<keyword evidence="1" id="KW-0732">Signal</keyword>
<feature type="signal peptide" evidence="1">
    <location>
        <begin position="1"/>
        <end position="25"/>
    </location>
</feature>
<dbReference type="PROSITE" id="PS51257">
    <property type="entry name" value="PROKAR_LIPOPROTEIN"/>
    <property type="match status" value="1"/>
</dbReference>
<feature type="chain" id="PRO_5022126444" description="Lipoprotein" evidence="1">
    <location>
        <begin position="26"/>
        <end position="152"/>
    </location>
</feature>
<evidence type="ECO:0000256" key="1">
    <source>
        <dbReference type="SAM" id="SignalP"/>
    </source>
</evidence>
<gene>
    <name evidence="2" type="ORF">AFE02nite_24310</name>
</gene>
<name>A0A511YZQ2_9CELL</name>
<evidence type="ECO:0000313" key="3">
    <source>
        <dbReference type="Proteomes" id="UP000321484"/>
    </source>
</evidence>
<dbReference type="Proteomes" id="UP000321484">
    <property type="component" value="Unassembled WGS sequence"/>
</dbReference>
<keyword evidence="3" id="KW-1185">Reference proteome</keyword>
<evidence type="ECO:0008006" key="4">
    <source>
        <dbReference type="Google" id="ProtNLM"/>
    </source>
</evidence>
<dbReference type="AlphaFoldDB" id="A0A511YZQ2"/>
<sequence>MGGRRRRTGSAVVLAAAGALVGMLAACGGDSGPLTVSGAPEELCVVARPDGSATLVLEGLDNALDRPVQVIRVDLEAGMNLEVEPAPDGWLVDPSQRTLEVPVRTAGPSTEGTARGATLVYTDGTEPTTTTSHVGTDIRVLPSGGDCATSGS</sequence>